<comment type="caution">
    <text evidence="2">The sequence shown here is derived from an EMBL/GenBank/DDBJ whole genome shotgun (WGS) entry which is preliminary data.</text>
</comment>
<accession>A0ABT9G0F1</accession>
<gene>
    <name evidence="2" type="ORF">Q8X39_04560</name>
</gene>
<reference evidence="2 3" key="1">
    <citation type="submission" date="2023-08" db="EMBL/GenBank/DDBJ databases">
        <authorList>
            <person name="Roldan D.M."/>
            <person name="Menes R.J."/>
        </authorList>
    </citation>
    <scope>NUCLEOTIDE SEQUENCE [LARGE SCALE GENOMIC DNA]</scope>
    <source>
        <strain evidence="2 3">CCM 2812</strain>
    </source>
</reference>
<organism evidence="2 3">
    <name type="scientific">Leptothrix discophora</name>
    <dbReference type="NCBI Taxonomy" id="89"/>
    <lineage>
        <taxon>Bacteria</taxon>
        <taxon>Pseudomonadati</taxon>
        <taxon>Pseudomonadota</taxon>
        <taxon>Betaproteobacteria</taxon>
        <taxon>Burkholderiales</taxon>
        <taxon>Sphaerotilaceae</taxon>
        <taxon>Leptothrix</taxon>
    </lineage>
</organism>
<dbReference type="Gene3D" id="2.160.20.10">
    <property type="entry name" value="Single-stranded right-handed beta-helix, Pectin lyase-like"/>
    <property type="match status" value="1"/>
</dbReference>
<name>A0ABT9G0F1_LEPDI</name>
<dbReference type="RefSeq" id="WP_305748451.1">
    <property type="nucleotide sequence ID" value="NZ_JAUZEE010000002.1"/>
</dbReference>
<evidence type="ECO:0000313" key="2">
    <source>
        <dbReference type="EMBL" id="MDP4299895.1"/>
    </source>
</evidence>
<dbReference type="Proteomes" id="UP001235760">
    <property type="component" value="Unassembled WGS sequence"/>
</dbReference>
<evidence type="ECO:0000313" key="3">
    <source>
        <dbReference type="Proteomes" id="UP001235760"/>
    </source>
</evidence>
<dbReference type="InterPro" id="IPR011050">
    <property type="entry name" value="Pectin_lyase_fold/virulence"/>
</dbReference>
<dbReference type="EMBL" id="JAUZEE010000002">
    <property type="protein sequence ID" value="MDP4299895.1"/>
    <property type="molecule type" value="Genomic_DNA"/>
</dbReference>
<protein>
    <recommendedName>
        <fullName evidence="4">Right handed beta helix domain-containing protein</fullName>
    </recommendedName>
</protein>
<evidence type="ECO:0008006" key="4">
    <source>
        <dbReference type="Google" id="ProtNLM"/>
    </source>
</evidence>
<proteinExistence type="predicted"/>
<evidence type="ECO:0000256" key="1">
    <source>
        <dbReference type="SAM" id="SignalP"/>
    </source>
</evidence>
<dbReference type="InterPro" id="IPR012334">
    <property type="entry name" value="Pectin_lyas_fold"/>
</dbReference>
<sequence length="552" mass="58057">MSDDRAGRLLARMARLARLAGAILATTLASACGSGSGSGGPGLQDRGAPAPASSAAPQAALALAACQPSGIAGAVDHAVGPGQRYTELDQVPWESLKAGDTVRILPRPTPYKGKFMISAQGTAQAPVRICGVRNSLDERPTIDGHGAVARRALAPLYANTPADRDIHEGRSIIVIKHDARAYTGLPSHIQIDGLHLTRAHPDYAFVDSGGNVRNYLDFGAAIWVERGHHITLADNEITDSQMAVFTKSNDDSIDQNDFTVTQDIRIAGNDFSGMGIGGSDRMHTTYTASQGIVIEFNRYRALRSGAGGNSIKDRSSGTVVRYNLIEAGAHAIDLVEAEDFPRTATRDPAYRLSHVYGNVIVKSGDTGSVIHYGGDHYGSAPGGSWGEPNFRKGTLYFFHNTLVIGGGSARLFQLATTEETAQVWNNVFVMRDSVSLSQRNVRQSTDLNGSAWTPGGIVELGQNWISTGWQDSDADHAVPGALNGTANLRSGTTSPLDPATLVPLAGSVPVDAAQAGVGAAAGITPVYQISVNGRVSARTRNGAALDMGALER</sequence>
<keyword evidence="1" id="KW-0732">Signal</keyword>
<feature type="signal peptide" evidence="1">
    <location>
        <begin position="1"/>
        <end position="31"/>
    </location>
</feature>
<dbReference type="SUPFAM" id="SSF51126">
    <property type="entry name" value="Pectin lyase-like"/>
    <property type="match status" value="1"/>
</dbReference>
<dbReference type="PROSITE" id="PS51257">
    <property type="entry name" value="PROKAR_LIPOPROTEIN"/>
    <property type="match status" value="1"/>
</dbReference>
<feature type="chain" id="PRO_5045762564" description="Right handed beta helix domain-containing protein" evidence="1">
    <location>
        <begin position="32"/>
        <end position="552"/>
    </location>
</feature>
<keyword evidence="3" id="KW-1185">Reference proteome</keyword>